<dbReference type="EMBL" id="OZ021742">
    <property type="protein sequence ID" value="CAK9328236.1"/>
    <property type="molecule type" value="Genomic_DNA"/>
</dbReference>
<proteinExistence type="predicted"/>
<evidence type="ECO:0000256" key="2">
    <source>
        <dbReference type="SAM" id="Phobius"/>
    </source>
</evidence>
<feature type="compositionally biased region" description="Low complexity" evidence="1">
    <location>
        <begin position="8"/>
        <end position="23"/>
    </location>
</feature>
<reference evidence="3 4" key="1">
    <citation type="submission" date="2024-03" db="EMBL/GenBank/DDBJ databases">
        <authorList>
            <person name="Gkanogiannis A."/>
            <person name="Becerra Lopez-Lavalle L."/>
        </authorList>
    </citation>
    <scope>NUCLEOTIDE SEQUENCE [LARGE SCALE GENOMIC DNA]</scope>
</reference>
<evidence type="ECO:0000313" key="4">
    <source>
        <dbReference type="Proteomes" id="UP001642487"/>
    </source>
</evidence>
<feature type="transmembrane region" description="Helical" evidence="2">
    <location>
        <begin position="33"/>
        <end position="51"/>
    </location>
</feature>
<gene>
    <name evidence="3" type="ORF">CITCOLO1_LOCUS20642</name>
</gene>
<keyword evidence="4" id="KW-1185">Reference proteome</keyword>
<evidence type="ECO:0000256" key="1">
    <source>
        <dbReference type="SAM" id="MobiDB-lite"/>
    </source>
</evidence>
<sequence length="121" mass="13654">MTVPRAPLPSSSSSSSSPSSLPPNDLLPKRFKVIWRVLLISNFALSAYMFASARKKHFDQLENGQVEKQNDNEVITEIPSTLVVDTTGIVTENMLEDQQQQSNQWMDSGWREKLGFSKRVN</sequence>
<organism evidence="3 4">
    <name type="scientific">Citrullus colocynthis</name>
    <name type="common">colocynth</name>
    <dbReference type="NCBI Taxonomy" id="252529"/>
    <lineage>
        <taxon>Eukaryota</taxon>
        <taxon>Viridiplantae</taxon>
        <taxon>Streptophyta</taxon>
        <taxon>Embryophyta</taxon>
        <taxon>Tracheophyta</taxon>
        <taxon>Spermatophyta</taxon>
        <taxon>Magnoliopsida</taxon>
        <taxon>eudicotyledons</taxon>
        <taxon>Gunneridae</taxon>
        <taxon>Pentapetalae</taxon>
        <taxon>rosids</taxon>
        <taxon>fabids</taxon>
        <taxon>Cucurbitales</taxon>
        <taxon>Cucurbitaceae</taxon>
        <taxon>Benincaseae</taxon>
        <taxon>Citrullus</taxon>
    </lineage>
</organism>
<keyword evidence="2" id="KW-0472">Membrane</keyword>
<name>A0ABP0ZA93_9ROSI</name>
<keyword evidence="2" id="KW-0812">Transmembrane</keyword>
<dbReference type="Proteomes" id="UP001642487">
    <property type="component" value="Chromosome 8"/>
</dbReference>
<evidence type="ECO:0000313" key="3">
    <source>
        <dbReference type="EMBL" id="CAK9328236.1"/>
    </source>
</evidence>
<accession>A0ABP0ZA93</accession>
<keyword evidence="2" id="KW-1133">Transmembrane helix</keyword>
<feature type="region of interest" description="Disordered" evidence="1">
    <location>
        <begin position="1"/>
        <end position="24"/>
    </location>
</feature>
<protein>
    <submittedName>
        <fullName evidence="3">Uncharacterized protein</fullName>
    </submittedName>
</protein>